<dbReference type="Pfam" id="PF06541">
    <property type="entry name" value="ABC_trans_CmpB"/>
    <property type="match status" value="1"/>
</dbReference>
<keyword evidence="1" id="KW-1133">Transmembrane helix</keyword>
<keyword evidence="3" id="KW-1185">Reference proteome</keyword>
<reference evidence="2 3" key="1">
    <citation type="submission" date="2018-03" db="EMBL/GenBank/DDBJ databases">
        <title>Genome sequence of Clostridium vincentii DSM 10228.</title>
        <authorList>
            <person name="Poehlein A."/>
            <person name="Daniel R."/>
        </authorList>
    </citation>
    <scope>NUCLEOTIDE SEQUENCE [LARGE SCALE GENOMIC DNA]</scope>
    <source>
        <strain evidence="2 3">DSM 10228</strain>
    </source>
</reference>
<dbReference type="RefSeq" id="WP_106059071.1">
    <property type="nucleotide sequence ID" value="NZ_PVXQ01000008.1"/>
</dbReference>
<sequence>MNWLVYLIFNFILYSFLGWCLEEGYSYFKTGQFKKEGFLIGVFKPMYGVTISVLIYTYSVLKVEGLLLIFCFIVVPTTVEYISGYILKRLFYKEYWNYKGIKSNFQGIICLKFSLYWSILTCFVIIVMQPVVETIYIKFVNFIYFLTPIFIIYIVIDFLITLKLLSYKRTMYINKL</sequence>
<evidence type="ECO:0000256" key="1">
    <source>
        <dbReference type="SAM" id="Phobius"/>
    </source>
</evidence>
<feature type="transmembrane region" description="Helical" evidence="1">
    <location>
        <begin position="142"/>
        <end position="165"/>
    </location>
</feature>
<feature type="transmembrane region" description="Helical" evidence="1">
    <location>
        <begin position="65"/>
        <end position="87"/>
    </location>
</feature>
<organism evidence="2 3">
    <name type="scientific">Clostridium vincentii</name>
    <dbReference type="NCBI Taxonomy" id="52704"/>
    <lineage>
        <taxon>Bacteria</taxon>
        <taxon>Bacillati</taxon>
        <taxon>Bacillota</taxon>
        <taxon>Clostridia</taxon>
        <taxon>Eubacteriales</taxon>
        <taxon>Clostridiaceae</taxon>
        <taxon>Clostridium</taxon>
    </lineage>
</organism>
<keyword evidence="1" id="KW-0472">Membrane</keyword>
<proteinExistence type="predicted"/>
<accession>A0A2T0BHG9</accession>
<evidence type="ECO:0000313" key="3">
    <source>
        <dbReference type="Proteomes" id="UP000239471"/>
    </source>
</evidence>
<protein>
    <recommendedName>
        <fullName evidence="4">ABC-transporter type IV</fullName>
    </recommendedName>
</protein>
<evidence type="ECO:0000313" key="2">
    <source>
        <dbReference type="EMBL" id="PRR83252.1"/>
    </source>
</evidence>
<gene>
    <name evidence="2" type="ORF">CLVI_10510</name>
</gene>
<feature type="transmembrane region" description="Helical" evidence="1">
    <location>
        <begin position="37"/>
        <end position="59"/>
    </location>
</feature>
<dbReference type="EMBL" id="PVXQ01000008">
    <property type="protein sequence ID" value="PRR83252.1"/>
    <property type="molecule type" value="Genomic_DNA"/>
</dbReference>
<comment type="caution">
    <text evidence="2">The sequence shown here is derived from an EMBL/GenBank/DDBJ whole genome shotgun (WGS) entry which is preliminary data.</text>
</comment>
<dbReference type="InterPro" id="IPR010540">
    <property type="entry name" value="CmpB_TMEM229"/>
</dbReference>
<feature type="transmembrane region" description="Helical" evidence="1">
    <location>
        <begin position="6"/>
        <end position="25"/>
    </location>
</feature>
<keyword evidence="1" id="KW-0812">Transmembrane</keyword>
<evidence type="ECO:0008006" key="4">
    <source>
        <dbReference type="Google" id="ProtNLM"/>
    </source>
</evidence>
<dbReference type="AlphaFoldDB" id="A0A2T0BHG9"/>
<dbReference type="OrthoDB" id="9789229at2"/>
<feature type="transmembrane region" description="Helical" evidence="1">
    <location>
        <begin position="108"/>
        <end position="130"/>
    </location>
</feature>
<name>A0A2T0BHG9_9CLOT</name>
<dbReference type="Proteomes" id="UP000239471">
    <property type="component" value="Unassembled WGS sequence"/>
</dbReference>